<feature type="domain" description="CCHC-type" evidence="3">
    <location>
        <begin position="731"/>
        <end position="744"/>
    </location>
</feature>
<evidence type="ECO:0000256" key="1">
    <source>
        <dbReference type="PROSITE-ProRule" id="PRU00047"/>
    </source>
</evidence>
<organism evidence="4 5">
    <name type="scientific">Psylliodes chrysocephalus</name>
    <dbReference type="NCBI Taxonomy" id="3402493"/>
    <lineage>
        <taxon>Eukaryota</taxon>
        <taxon>Metazoa</taxon>
        <taxon>Ecdysozoa</taxon>
        <taxon>Arthropoda</taxon>
        <taxon>Hexapoda</taxon>
        <taxon>Insecta</taxon>
        <taxon>Pterygota</taxon>
        <taxon>Neoptera</taxon>
        <taxon>Endopterygota</taxon>
        <taxon>Coleoptera</taxon>
        <taxon>Polyphaga</taxon>
        <taxon>Cucujiformia</taxon>
        <taxon>Chrysomeloidea</taxon>
        <taxon>Chrysomelidae</taxon>
        <taxon>Galerucinae</taxon>
        <taxon>Alticini</taxon>
        <taxon>Psylliodes</taxon>
    </lineage>
</organism>
<dbReference type="EMBL" id="OV651814">
    <property type="protein sequence ID" value="CAH1107095.1"/>
    <property type="molecule type" value="Genomic_DNA"/>
</dbReference>
<dbReference type="AlphaFoldDB" id="A0A9P0CWF1"/>
<feature type="region of interest" description="Disordered" evidence="2">
    <location>
        <begin position="1"/>
        <end position="37"/>
    </location>
</feature>
<evidence type="ECO:0000259" key="3">
    <source>
        <dbReference type="PROSITE" id="PS50158"/>
    </source>
</evidence>
<evidence type="ECO:0000313" key="5">
    <source>
        <dbReference type="Proteomes" id="UP001153636"/>
    </source>
</evidence>
<proteinExistence type="predicted"/>
<accession>A0A9P0CWF1</accession>
<evidence type="ECO:0000256" key="2">
    <source>
        <dbReference type="SAM" id="MobiDB-lite"/>
    </source>
</evidence>
<dbReference type="GO" id="GO:0003676">
    <property type="term" value="F:nucleic acid binding"/>
    <property type="evidence" value="ECO:0007669"/>
    <property type="project" value="InterPro"/>
</dbReference>
<name>A0A9P0CWF1_9CUCU</name>
<dbReference type="Proteomes" id="UP001153636">
    <property type="component" value="Chromosome 2"/>
</dbReference>
<dbReference type="InterPro" id="IPR001878">
    <property type="entry name" value="Znf_CCHC"/>
</dbReference>
<keyword evidence="5" id="KW-1185">Reference proteome</keyword>
<keyword evidence="1" id="KW-0862">Zinc</keyword>
<protein>
    <recommendedName>
        <fullName evidence="3">CCHC-type domain-containing protein</fullName>
    </recommendedName>
</protein>
<dbReference type="SUPFAM" id="SSF57756">
    <property type="entry name" value="Retrovirus zinc finger-like domains"/>
    <property type="match status" value="2"/>
</dbReference>
<dbReference type="InterPro" id="IPR036875">
    <property type="entry name" value="Znf_CCHC_sf"/>
</dbReference>
<gene>
    <name evidence="4" type="ORF">PSYICH_LOCUS7295</name>
</gene>
<feature type="region of interest" description="Disordered" evidence="2">
    <location>
        <begin position="52"/>
        <end position="72"/>
    </location>
</feature>
<dbReference type="PROSITE" id="PS50158">
    <property type="entry name" value="ZF_CCHC"/>
    <property type="match status" value="2"/>
</dbReference>
<dbReference type="OrthoDB" id="6777962at2759"/>
<dbReference type="Gene3D" id="4.10.60.10">
    <property type="entry name" value="Zinc finger, CCHC-type"/>
    <property type="match status" value="2"/>
</dbReference>
<dbReference type="SMART" id="SM00343">
    <property type="entry name" value="ZnF_C2HC"/>
    <property type="match status" value="3"/>
</dbReference>
<sequence length="746" mass="84580">MGDNLQTIDLCGGDQPEGDSPKSGRTINVATDAKNTEKIPIPKHSRLNMFGEGRRCNSVSLPDSKKRKASDTSLDNSLIDPYIKRECSEAFTLNEAIERNKFLVKALEKMIEECTNTHKKIKDITKKMSVNIKDFEREVVVQWLARHKHEPIEKLTFDTETQTVPQKRNTVDMSTQTEPWHGGQQTLRSLEGIDSLEKYRQVENMAWDKTLFSKTEITVGNPLTTDNQTTKVVLVEPNDLEMNTSIQRLYREKFPELTEITNDFEIIEQITKVKSSNSTTKLSTKKVIKVTHNGTTQDIWEKLVRIRDETLEDERVAIHHVKNMTNETLQKMTEVVFRSGNTTVSIFTTANNRIVERERTTYGMIVSEGNKSYKDALGKVKSLVGANQSAKAIRSLKSTKDGKLLLTIDKDKDALNNLHQALNEGTTGLRTRRLGMDKHIAIHVRGMEADVTVEDIKTAVTEKTGTWEPENKLSELRPLGNDTLAATITVKSNQADKILEEGSIRVGLVKCRVEKRLNVRRCQRYWSYDHYSDACNGPDRSKNCFKCGQTDHSSKECKNEEACLLCSTSGHKMGTMKCPKFKFALKNARLEEKNKNSMAPTTEKTAENKIIQDEKPNNLQDSFSVHTALHLRGMEADTTIEDIKQSIIDITGKWEEDNKVSELRPLNNDTLAATLTLKSKDADKILEHGSIRVGLVKCRVEKRLNIRRCQKCWSYDHYSDTCNGPDRSKDCFKCGKSDHSSKDCNN</sequence>
<dbReference type="Pfam" id="PF00098">
    <property type="entry name" value="zf-CCHC"/>
    <property type="match status" value="2"/>
</dbReference>
<evidence type="ECO:0000313" key="4">
    <source>
        <dbReference type="EMBL" id="CAH1107095.1"/>
    </source>
</evidence>
<keyword evidence="1" id="KW-0863">Zinc-finger</keyword>
<dbReference type="GO" id="GO:0008270">
    <property type="term" value="F:zinc ion binding"/>
    <property type="evidence" value="ECO:0007669"/>
    <property type="project" value="UniProtKB-KW"/>
</dbReference>
<feature type="domain" description="CCHC-type" evidence="3">
    <location>
        <begin position="544"/>
        <end position="559"/>
    </location>
</feature>
<reference evidence="4" key="1">
    <citation type="submission" date="2022-01" db="EMBL/GenBank/DDBJ databases">
        <authorList>
            <person name="King R."/>
        </authorList>
    </citation>
    <scope>NUCLEOTIDE SEQUENCE</scope>
</reference>
<keyword evidence="1" id="KW-0479">Metal-binding</keyword>